<dbReference type="InterPro" id="IPR003594">
    <property type="entry name" value="HATPase_dom"/>
</dbReference>
<gene>
    <name evidence="6" type="ORF">CDO81_14275</name>
</gene>
<evidence type="ECO:0000259" key="4">
    <source>
        <dbReference type="PROSITE" id="PS50109"/>
    </source>
</evidence>
<dbReference type="PROSITE" id="PS50113">
    <property type="entry name" value="PAC"/>
    <property type="match status" value="2"/>
</dbReference>
<feature type="domain" description="Histidine kinase" evidence="4">
    <location>
        <begin position="387"/>
        <end position="604"/>
    </location>
</feature>
<dbReference type="Proteomes" id="UP000197446">
    <property type="component" value="Unassembled WGS sequence"/>
</dbReference>
<dbReference type="Gene3D" id="3.30.450.20">
    <property type="entry name" value="PAS domain"/>
    <property type="match status" value="2"/>
</dbReference>
<dbReference type="Pfam" id="PF00512">
    <property type="entry name" value="HisKA"/>
    <property type="match status" value="1"/>
</dbReference>
<evidence type="ECO:0000313" key="7">
    <source>
        <dbReference type="Proteomes" id="UP000197446"/>
    </source>
</evidence>
<dbReference type="InterPro" id="IPR000014">
    <property type="entry name" value="PAS"/>
</dbReference>
<organism evidence="6 7">
    <name type="scientific">Roseateles puraquae</name>
    <dbReference type="NCBI Taxonomy" id="431059"/>
    <lineage>
        <taxon>Bacteria</taxon>
        <taxon>Pseudomonadati</taxon>
        <taxon>Pseudomonadota</taxon>
        <taxon>Betaproteobacteria</taxon>
        <taxon>Burkholderiales</taxon>
        <taxon>Sphaerotilaceae</taxon>
        <taxon>Roseateles</taxon>
    </lineage>
</organism>
<dbReference type="InterPro" id="IPR036097">
    <property type="entry name" value="HisK_dim/P_sf"/>
</dbReference>
<feature type="domain" description="PAC" evidence="5">
    <location>
        <begin position="194"/>
        <end position="246"/>
    </location>
</feature>
<dbReference type="EMBL" id="NISI01000005">
    <property type="protein sequence ID" value="OWR03650.1"/>
    <property type="molecule type" value="Genomic_DNA"/>
</dbReference>
<dbReference type="Pfam" id="PF02518">
    <property type="entry name" value="HATPase_c"/>
    <property type="match status" value="1"/>
</dbReference>
<dbReference type="EC" id="2.7.13.3" evidence="2"/>
<dbReference type="InterPro" id="IPR003661">
    <property type="entry name" value="HisK_dim/P_dom"/>
</dbReference>
<dbReference type="GO" id="GO:0000155">
    <property type="term" value="F:phosphorelay sensor kinase activity"/>
    <property type="evidence" value="ECO:0007669"/>
    <property type="project" value="InterPro"/>
</dbReference>
<dbReference type="PRINTS" id="PR00344">
    <property type="entry name" value="BCTRLSENSOR"/>
</dbReference>
<evidence type="ECO:0000256" key="2">
    <source>
        <dbReference type="ARBA" id="ARBA00012438"/>
    </source>
</evidence>
<protein>
    <recommendedName>
        <fullName evidence="2">histidine kinase</fullName>
        <ecNumber evidence="2">2.7.13.3</ecNumber>
    </recommendedName>
</protein>
<keyword evidence="7" id="KW-1185">Reference proteome</keyword>
<dbReference type="CDD" id="cd00082">
    <property type="entry name" value="HisKA"/>
    <property type="match status" value="1"/>
</dbReference>
<proteinExistence type="predicted"/>
<evidence type="ECO:0000256" key="1">
    <source>
        <dbReference type="ARBA" id="ARBA00000085"/>
    </source>
</evidence>
<evidence type="ECO:0000259" key="5">
    <source>
        <dbReference type="PROSITE" id="PS50113"/>
    </source>
</evidence>
<name>A0A254N7E6_9BURK</name>
<dbReference type="SMART" id="SM00387">
    <property type="entry name" value="HATPase_c"/>
    <property type="match status" value="1"/>
</dbReference>
<evidence type="ECO:0000313" key="6">
    <source>
        <dbReference type="EMBL" id="OWR03650.1"/>
    </source>
</evidence>
<dbReference type="InterPro" id="IPR035965">
    <property type="entry name" value="PAS-like_dom_sf"/>
</dbReference>
<dbReference type="SUPFAM" id="SSF55874">
    <property type="entry name" value="ATPase domain of HSP90 chaperone/DNA topoisomerase II/histidine kinase"/>
    <property type="match status" value="1"/>
</dbReference>
<dbReference type="Gene3D" id="1.10.287.130">
    <property type="match status" value="1"/>
</dbReference>
<feature type="domain" description="PAC" evidence="5">
    <location>
        <begin position="330"/>
        <end position="383"/>
    </location>
</feature>
<dbReference type="NCBIfam" id="TIGR00229">
    <property type="entry name" value="sensory_box"/>
    <property type="match status" value="1"/>
</dbReference>
<dbReference type="InterPro" id="IPR004358">
    <property type="entry name" value="Sig_transdc_His_kin-like_C"/>
</dbReference>
<dbReference type="SUPFAM" id="SSF47384">
    <property type="entry name" value="Homodimeric domain of signal transducing histidine kinase"/>
    <property type="match status" value="1"/>
</dbReference>
<dbReference type="PANTHER" id="PTHR43547:SF2">
    <property type="entry name" value="HYBRID SIGNAL TRANSDUCTION HISTIDINE KINASE C"/>
    <property type="match status" value="1"/>
</dbReference>
<dbReference type="InterPro" id="IPR013655">
    <property type="entry name" value="PAS_fold_3"/>
</dbReference>
<dbReference type="SMART" id="SM00388">
    <property type="entry name" value="HisKA"/>
    <property type="match status" value="1"/>
</dbReference>
<dbReference type="PROSITE" id="PS50109">
    <property type="entry name" value="HIS_KIN"/>
    <property type="match status" value="1"/>
</dbReference>
<dbReference type="SUPFAM" id="SSF55785">
    <property type="entry name" value="PYP-like sensor domain (PAS domain)"/>
    <property type="match status" value="2"/>
</dbReference>
<comment type="caution">
    <text evidence="6">The sequence shown here is derived from an EMBL/GenBank/DDBJ whole genome shotgun (WGS) entry which is preliminary data.</text>
</comment>
<reference evidence="6 7" key="1">
    <citation type="journal article" date="2007" name="Int. J. Syst. Evol. Microbiol.">
        <title>Description of Pelomonas aquatica sp. nov. and Pelomonas puraquae sp. nov., isolated from industrial and haemodialysis water.</title>
        <authorList>
            <person name="Gomila M."/>
            <person name="Bowien B."/>
            <person name="Falsen E."/>
            <person name="Moore E.R."/>
            <person name="Lalucat J."/>
        </authorList>
    </citation>
    <scope>NUCLEOTIDE SEQUENCE [LARGE SCALE GENOMIC DNA]</scope>
    <source>
        <strain evidence="6 7">CCUG 52769</strain>
    </source>
</reference>
<comment type="catalytic activity">
    <reaction evidence="1">
        <text>ATP + protein L-histidine = ADP + protein N-phospho-L-histidine.</text>
        <dbReference type="EC" id="2.7.13.3"/>
    </reaction>
</comment>
<accession>A0A254N7E6</accession>
<dbReference type="InterPro" id="IPR005467">
    <property type="entry name" value="His_kinase_dom"/>
</dbReference>
<evidence type="ECO:0000256" key="3">
    <source>
        <dbReference type="ARBA" id="ARBA00022553"/>
    </source>
</evidence>
<sequence length="620" mass="67591">MIMEAVQAALDGIEQPAFAADGQGQVCAVNEDFVGLLSMDVGGNRHAAWQQCLGPEGLTRWQRGIEAGVAFAEVLRPFQALGRWRYRASPVLRDGEGRRCWLVTLVRESLDDPLDDNLIKLSLHAAVRAGRMGLWEWNPATGDCLWSPEMYDVFRLPRGSGLEPGERFLHMIHPDDAPRIDAAVAAAAARGGIDPFVFRIRAGDGSQRWIMSCSRTERAPGQPLTRLVGVNFDVTDTVEAEQRLDAERLERARQEQIMRAVMAYAPVGIAVALKGENELAYVSRFGAEMVGATPEQSRTWGAWQLRCPDTKVLARAQDLPLARACEGQVIRDEAWLMQAMDGRLIPVNCNAGPIHDEQGAVVGGTVVWYDVTPFKQAERQRDLFLAAVSHELRTPLSAILAWAETLQRGSRPDLLERGLAAIARNVLVQSRLVDDLLDVTRIAAGKMAMTPAQEDMGRIVRAAIETVSPIAAAAQVVLAQDLTDAPLPVMADELRLRQAVWNLLTNAVKFSRAGGLVQVTLRAEPGWAQLDVTDHGVGIEPAQLAHVFDQFWQAGSRDSGRSEGLGLGLAIAMHIVRGHRGELRAHSDGVGRGATFTLRLPLHGDSGVQQLSAEAIGRLP</sequence>
<keyword evidence="3" id="KW-0597">Phosphoprotein</keyword>
<dbReference type="InterPro" id="IPR036890">
    <property type="entry name" value="HATPase_C_sf"/>
</dbReference>
<dbReference type="PANTHER" id="PTHR43547">
    <property type="entry name" value="TWO-COMPONENT HISTIDINE KINASE"/>
    <property type="match status" value="1"/>
</dbReference>
<dbReference type="AlphaFoldDB" id="A0A254N7E6"/>
<dbReference type="Pfam" id="PF08447">
    <property type="entry name" value="PAS_3"/>
    <property type="match status" value="1"/>
</dbReference>
<dbReference type="InterPro" id="IPR000700">
    <property type="entry name" value="PAS-assoc_C"/>
</dbReference>
<dbReference type="Gene3D" id="3.30.565.10">
    <property type="entry name" value="Histidine kinase-like ATPase, C-terminal domain"/>
    <property type="match status" value="1"/>
</dbReference>